<sequence length="649" mass="71970">MAVGLVQHLPSRPSSYLNWDLVKSGHVLHFTSLSTKHSEKRYPLIYIWFVLLLQFLGSVRKGTDLGSDDWKYGWNKPIFIDAEEPSRVITAEQLLSLTKRIGRGLRDAVGVRTGDIVLLSATNSILVPALMLGILCAGATITGANPRFTVSELSYQVRDSGAKAIFTVQDSLDTVLQCVKALGLSDSIVYLATLDRGPIHGLRTLGDLLVFGEMGWERMTTEAVMKRRSVFTMACKNSEYNKPTAFLRIAALNYSSGTTGLPKGCMITVYNIVAHCEQQRIVHDLGRQELRTRGSSIPETDVVIAFLPFYHACTFPFLFVFAVMADSWCLVGQQQYIFNAVRNGDSIYVMTVFSFPALLHYIPKYRITTFAAVPPVVVLLAKHPDVLKTDFSSLHSITCGAAPLGSETQLQAETAMNTFKKGQVKIIQGWGMSEGVCGSCIFALHERDASGVGYLLSGMSARLVPADGSDYSRSLGLNQEGEVLLKGPNIFPGYWQKEKETSDAFTEDGWYKTGDIGVMERDGKMRIVDRRKELIKVQGFQVAPAELEDLLLKSPEGTEFPRAYVVPSPSRRLSQANELEVLADEIRRFVSDRVVRHKHLTGGIVFVESIPKNPSGKILRRELRDRSRSNDGSERVWISETSGKIQAKL</sequence>
<dbReference type="InterPro" id="IPR045851">
    <property type="entry name" value="AMP-bd_C_sf"/>
</dbReference>
<dbReference type="GO" id="GO:0016207">
    <property type="term" value="F:4-coumarate-CoA ligase activity"/>
    <property type="evidence" value="ECO:0007669"/>
    <property type="project" value="UniProtKB-EC"/>
</dbReference>
<dbReference type="InterPro" id="IPR000873">
    <property type="entry name" value="AMP-dep_synth/lig_dom"/>
</dbReference>
<evidence type="ECO:0000313" key="5">
    <source>
        <dbReference type="EMBL" id="AIT83214.1"/>
    </source>
</evidence>
<dbReference type="InterPro" id="IPR042099">
    <property type="entry name" value="ANL_N_sf"/>
</dbReference>
<dbReference type="InterPro" id="IPR025110">
    <property type="entry name" value="AMP-bd_C"/>
</dbReference>
<evidence type="ECO:0000259" key="3">
    <source>
        <dbReference type="Pfam" id="PF00501"/>
    </source>
</evidence>
<proteinExistence type="inferred from homology"/>
<keyword evidence="2 5" id="KW-0436">Ligase</keyword>
<dbReference type="EMBL" id="KM047909">
    <property type="protein sequence ID" value="AIT83214.1"/>
    <property type="molecule type" value="Genomic_DNA"/>
</dbReference>
<dbReference type="Pfam" id="PF00501">
    <property type="entry name" value="AMP-binding"/>
    <property type="match status" value="1"/>
</dbReference>
<evidence type="ECO:0000256" key="2">
    <source>
        <dbReference type="ARBA" id="ARBA00022598"/>
    </source>
</evidence>
<dbReference type="Pfam" id="PF13193">
    <property type="entry name" value="AMP-binding_C"/>
    <property type="match status" value="1"/>
</dbReference>
<feature type="domain" description="AMP-dependent synthetase/ligase" evidence="3">
    <location>
        <begin position="75"/>
        <end position="495"/>
    </location>
</feature>
<accession>A0A097JTN6</accession>
<dbReference type="PROSITE" id="PS00455">
    <property type="entry name" value="AMP_BINDING"/>
    <property type="match status" value="1"/>
</dbReference>
<dbReference type="Gene3D" id="3.30.300.30">
    <property type="match status" value="1"/>
</dbReference>
<dbReference type="EC" id="6.2.1.12" evidence="5"/>
<gene>
    <name evidence="5" type="primary">4cl</name>
</gene>
<dbReference type="PANTHER" id="PTHR24096:SF149">
    <property type="entry name" value="AMP-BINDING DOMAIN-CONTAINING PROTEIN-RELATED"/>
    <property type="match status" value="1"/>
</dbReference>
<dbReference type="Gene3D" id="3.40.50.12780">
    <property type="entry name" value="N-terminal domain of ligase-like"/>
    <property type="match status" value="1"/>
</dbReference>
<dbReference type="InterPro" id="IPR020845">
    <property type="entry name" value="AMP-binding_CS"/>
</dbReference>
<feature type="domain" description="AMP-binding enzyme C-terminal" evidence="4">
    <location>
        <begin position="557"/>
        <end position="617"/>
    </location>
</feature>
<name>A0A097JTN6_9AGAM</name>
<comment type="similarity">
    <text evidence="1">Belongs to the ATP-dependent AMP-binding enzyme family.</text>
</comment>
<organism evidence="5">
    <name type="scientific">Inonotus obliquus</name>
    <dbReference type="NCBI Taxonomy" id="167356"/>
    <lineage>
        <taxon>Eukaryota</taxon>
        <taxon>Fungi</taxon>
        <taxon>Dikarya</taxon>
        <taxon>Basidiomycota</taxon>
        <taxon>Agaricomycotina</taxon>
        <taxon>Agaricomycetes</taxon>
        <taxon>Hymenochaetales</taxon>
        <taxon>Hymenochaetaceae</taxon>
        <taxon>Inonotus</taxon>
    </lineage>
</organism>
<protein>
    <submittedName>
        <fullName evidence="5">4-coumarate:CoA ligase</fullName>
        <ecNumber evidence="5">6.2.1.12</ecNumber>
    </submittedName>
</protein>
<reference evidence="5" key="1">
    <citation type="submission" date="2014-06" db="EMBL/GenBank/DDBJ databases">
        <authorList>
            <person name="Zheng W."/>
            <person name="Zhao Y."/>
        </authorList>
    </citation>
    <scope>NUCLEOTIDE SEQUENCE</scope>
</reference>
<dbReference type="PANTHER" id="PTHR24096">
    <property type="entry name" value="LONG-CHAIN-FATTY-ACID--COA LIGASE"/>
    <property type="match status" value="1"/>
</dbReference>
<dbReference type="AlphaFoldDB" id="A0A097JTN6"/>
<evidence type="ECO:0000256" key="1">
    <source>
        <dbReference type="ARBA" id="ARBA00006432"/>
    </source>
</evidence>
<evidence type="ECO:0000259" key="4">
    <source>
        <dbReference type="Pfam" id="PF13193"/>
    </source>
</evidence>
<dbReference type="SUPFAM" id="SSF56801">
    <property type="entry name" value="Acetyl-CoA synthetase-like"/>
    <property type="match status" value="1"/>
</dbReference>